<protein>
    <submittedName>
        <fullName evidence="5">Poly(Glycerol-phosphate) alpha-glucosyltransferase</fullName>
    </submittedName>
</protein>
<dbReference type="InterPro" id="IPR050194">
    <property type="entry name" value="Glycosyltransferase_grp1"/>
</dbReference>
<proteinExistence type="predicted"/>
<dbReference type="Pfam" id="PF00534">
    <property type="entry name" value="Glycos_transf_1"/>
    <property type="match status" value="1"/>
</dbReference>
<keyword evidence="6" id="KW-1185">Reference proteome</keyword>
<dbReference type="GO" id="GO:1901137">
    <property type="term" value="P:carbohydrate derivative biosynthetic process"/>
    <property type="evidence" value="ECO:0007669"/>
    <property type="project" value="UniProtKB-ARBA"/>
</dbReference>
<keyword evidence="1" id="KW-0328">Glycosyltransferase</keyword>
<name>A0A346XXP6_9ACTN</name>
<sequence>MASTSSSQPADQSPAPRSLWVTNDFPPRSGGIEQFVANVVATLDPEGVMVLASPWEGDTAHDAALPYRVDRISRRPLLPTPGVIRTVNAAIAEHRADVVVFGSAWPLAEMAGRLDAPTVAITHGREAGMCRVGFAPFMRRLGRRNTVMTLLSDYTAERLEPLLAPLTRLHRLPGGVDTAVFTPDGPTMRERHGLGDAPTVVCISRLVPRKGQDTLVRIWPRVQQAVPDARLLLVGTGPIGDSLEDAVAAAGLEHEITFTGEVPWSELPAYYRTGDVFAMPCRTRLAGMDVEGLGLVFLEAQASGVPVIVGDSGGAPETVQHGVTGLVVDGDDDEDVLAAVVDLLADEFRRRTMGAAAVEHARSRWAWPVIGRQLVTAMRDAVHNEG</sequence>
<dbReference type="InterPro" id="IPR001296">
    <property type="entry name" value="Glyco_trans_1"/>
</dbReference>
<gene>
    <name evidence="5" type="ORF">DVS28_a2311</name>
</gene>
<dbReference type="Gene3D" id="3.40.50.2000">
    <property type="entry name" value="Glycogen Phosphorylase B"/>
    <property type="match status" value="2"/>
</dbReference>
<dbReference type="EMBL" id="CP031165">
    <property type="protein sequence ID" value="AXV06993.1"/>
    <property type="molecule type" value="Genomic_DNA"/>
</dbReference>
<dbReference type="FunFam" id="3.40.50.2000:FF:000069">
    <property type="entry name" value="Alpha-(1-6)-phosphatidylinositol monomannoside mannosyltransferase"/>
    <property type="match status" value="1"/>
</dbReference>
<evidence type="ECO:0000313" key="5">
    <source>
        <dbReference type="EMBL" id="AXV06993.1"/>
    </source>
</evidence>
<keyword evidence="2 5" id="KW-0808">Transferase</keyword>
<dbReference type="OrthoDB" id="9808602at2"/>
<reference evidence="5 6" key="1">
    <citation type="submission" date="2018-09" db="EMBL/GenBank/DDBJ databases">
        <title>Complete genome sequence of Euzebya sp. DY32-46 isolated from seawater of Pacific Ocean.</title>
        <authorList>
            <person name="Xu L."/>
            <person name="Wu Y.-H."/>
            <person name="Xu X.-W."/>
        </authorList>
    </citation>
    <scope>NUCLEOTIDE SEQUENCE [LARGE SCALE GENOMIC DNA]</scope>
    <source>
        <strain evidence="5 6">DY32-46</strain>
    </source>
</reference>
<organism evidence="5 6">
    <name type="scientific">Euzebya pacifica</name>
    <dbReference type="NCBI Taxonomy" id="1608957"/>
    <lineage>
        <taxon>Bacteria</taxon>
        <taxon>Bacillati</taxon>
        <taxon>Actinomycetota</taxon>
        <taxon>Nitriliruptoria</taxon>
        <taxon>Euzebyales</taxon>
    </lineage>
</organism>
<dbReference type="PANTHER" id="PTHR45947:SF3">
    <property type="entry name" value="SULFOQUINOVOSYL TRANSFERASE SQD2"/>
    <property type="match status" value="1"/>
</dbReference>
<evidence type="ECO:0000256" key="2">
    <source>
        <dbReference type="ARBA" id="ARBA00022679"/>
    </source>
</evidence>
<dbReference type="GO" id="GO:0035556">
    <property type="term" value="P:intracellular signal transduction"/>
    <property type="evidence" value="ECO:0007669"/>
    <property type="project" value="InterPro"/>
</dbReference>
<dbReference type="Pfam" id="PF13439">
    <property type="entry name" value="Glyco_transf_4"/>
    <property type="match status" value="1"/>
</dbReference>
<feature type="region of interest" description="Disordered" evidence="3">
    <location>
        <begin position="1"/>
        <end position="23"/>
    </location>
</feature>
<dbReference type="AlphaFoldDB" id="A0A346XXP6"/>
<accession>A0A346XXP6</accession>
<dbReference type="PROSITE" id="PS50309">
    <property type="entry name" value="DC"/>
    <property type="match status" value="1"/>
</dbReference>
<dbReference type="RefSeq" id="WP_114591559.1">
    <property type="nucleotide sequence ID" value="NZ_CP031165.1"/>
</dbReference>
<dbReference type="InterPro" id="IPR003533">
    <property type="entry name" value="Doublecortin_dom"/>
</dbReference>
<evidence type="ECO:0000256" key="3">
    <source>
        <dbReference type="SAM" id="MobiDB-lite"/>
    </source>
</evidence>
<evidence type="ECO:0000313" key="6">
    <source>
        <dbReference type="Proteomes" id="UP000264006"/>
    </source>
</evidence>
<dbReference type="Proteomes" id="UP000264006">
    <property type="component" value="Chromosome"/>
</dbReference>
<evidence type="ECO:0000259" key="4">
    <source>
        <dbReference type="PROSITE" id="PS50309"/>
    </source>
</evidence>
<dbReference type="GO" id="GO:0016758">
    <property type="term" value="F:hexosyltransferase activity"/>
    <property type="evidence" value="ECO:0007669"/>
    <property type="project" value="TreeGrafter"/>
</dbReference>
<dbReference type="SUPFAM" id="SSF53756">
    <property type="entry name" value="UDP-Glycosyltransferase/glycogen phosphorylase"/>
    <property type="match status" value="1"/>
</dbReference>
<evidence type="ECO:0000256" key="1">
    <source>
        <dbReference type="ARBA" id="ARBA00022676"/>
    </source>
</evidence>
<dbReference type="InterPro" id="IPR028098">
    <property type="entry name" value="Glyco_trans_4-like_N"/>
</dbReference>
<dbReference type="CDD" id="cd03801">
    <property type="entry name" value="GT4_PimA-like"/>
    <property type="match status" value="1"/>
</dbReference>
<dbReference type="PANTHER" id="PTHR45947">
    <property type="entry name" value="SULFOQUINOVOSYL TRANSFERASE SQD2"/>
    <property type="match status" value="1"/>
</dbReference>
<feature type="compositionally biased region" description="Low complexity" evidence="3">
    <location>
        <begin position="1"/>
        <end position="18"/>
    </location>
</feature>
<feature type="domain" description="Doublecortin" evidence="4">
    <location>
        <begin position="125"/>
        <end position="205"/>
    </location>
</feature>
<dbReference type="KEGG" id="euz:DVS28_a2311"/>